<evidence type="ECO:0000256" key="1">
    <source>
        <dbReference type="SAM" id="MobiDB-lite"/>
    </source>
</evidence>
<protein>
    <submittedName>
        <fullName evidence="2">Transmembrane protein</fullName>
    </submittedName>
</protein>
<feature type="region of interest" description="Disordered" evidence="1">
    <location>
        <begin position="268"/>
        <end position="325"/>
    </location>
</feature>
<proteinExistence type="predicted"/>
<reference evidence="2 3" key="1">
    <citation type="journal article" date="2017" name="Int. J. Parasitol.">
        <title>The genome of the protozoan parasite Cystoisospora suis and a reverse vaccinology approach to identify vaccine candidates.</title>
        <authorList>
            <person name="Palmieri N."/>
            <person name="Shrestha A."/>
            <person name="Ruttkowski B."/>
            <person name="Beck T."/>
            <person name="Vogl C."/>
            <person name="Tomley F."/>
            <person name="Blake D.P."/>
            <person name="Joachim A."/>
        </authorList>
    </citation>
    <scope>NUCLEOTIDE SEQUENCE [LARGE SCALE GENOMIC DNA]</scope>
    <source>
        <strain evidence="2 3">Wien I</strain>
    </source>
</reference>
<feature type="non-terminal residue" evidence="2">
    <location>
        <position position="1"/>
    </location>
</feature>
<keyword evidence="3" id="KW-1185">Reference proteome</keyword>
<dbReference type="RefSeq" id="XP_067923290.1">
    <property type="nucleotide sequence ID" value="XM_068064733.1"/>
</dbReference>
<accession>A0A2C6L038</accession>
<dbReference type="GeneID" id="94427944"/>
<dbReference type="Proteomes" id="UP000221165">
    <property type="component" value="Unassembled WGS sequence"/>
</dbReference>
<gene>
    <name evidence="2" type="ORF">CSUI_004545</name>
</gene>
<keyword evidence="2" id="KW-0812">Transmembrane</keyword>
<keyword evidence="2" id="KW-0472">Membrane</keyword>
<feature type="region of interest" description="Disordered" evidence="1">
    <location>
        <begin position="220"/>
        <end position="245"/>
    </location>
</feature>
<comment type="caution">
    <text evidence="2">The sequence shown here is derived from an EMBL/GenBank/DDBJ whole genome shotgun (WGS) entry which is preliminary data.</text>
</comment>
<evidence type="ECO:0000313" key="2">
    <source>
        <dbReference type="EMBL" id="PHJ21608.1"/>
    </source>
</evidence>
<feature type="non-terminal residue" evidence="2">
    <location>
        <position position="325"/>
    </location>
</feature>
<sequence>IFLGDGTTGVAEQLAEVRRRSHWLSIQLDEEHLPGLDAPALPQPSLEKDLSVLVTPHKSLLQASSLQIFYEKEEISDREKDKGECSWIRDLTSTGPVLARVSKEELQDIRRQAGAGETNDDRKKKKKVFILITCEVPCAPHITVTWQVPTQASDVALKCDRSEGNGTGGEGDEDDVLCPVVSGETLPGVPVHYTFQCTGACRKALEGVDRPNLQVVVSPALHQPSPSSPSATASSSSSSAVSSSSSSSRYKRLEVLAAWNCMPETLDVSETTRNSHDDWGDGDEDEDDEVEEDSSVSSVSSSGINDSLPSSSSVSLRGNASPSSA</sequence>
<feature type="compositionally biased region" description="Low complexity" evidence="1">
    <location>
        <begin position="295"/>
        <end position="316"/>
    </location>
</feature>
<feature type="compositionally biased region" description="Acidic residues" evidence="1">
    <location>
        <begin position="280"/>
        <end position="294"/>
    </location>
</feature>
<dbReference type="AlphaFoldDB" id="A0A2C6L038"/>
<dbReference type="VEuPathDB" id="ToxoDB:CSUI_004545"/>
<name>A0A2C6L038_9APIC</name>
<feature type="compositionally biased region" description="Low complexity" evidence="1">
    <location>
        <begin position="224"/>
        <end position="245"/>
    </location>
</feature>
<evidence type="ECO:0000313" key="3">
    <source>
        <dbReference type="Proteomes" id="UP000221165"/>
    </source>
</evidence>
<organism evidence="2 3">
    <name type="scientific">Cystoisospora suis</name>
    <dbReference type="NCBI Taxonomy" id="483139"/>
    <lineage>
        <taxon>Eukaryota</taxon>
        <taxon>Sar</taxon>
        <taxon>Alveolata</taxon>
        <taxon>Apicomplexa</taxon>
        <taxon>Conoidasida</taxon>
        <taxon>Coccidia</taxon>
        <taxon>Eucoccidiorida</taxon>
        <taxon>Eimeriorina</taxon>
        <taxon>Sarcocystidae</taxon>
        <taxon>Cystoisospora</taxon>
    </lineage>
</organism>
<dbReference type="EMBL" id="MIGC01002140">
    <property type="protein sequence ID" value="PHJ21608.1"/>
    <property type="molecule type" value="Genomic_DNA"/>
</dbReference>